<dbReference type="GO" id="GO:0005789">
    <property type="term" value="C:endoplasmic reticulum membrane"/>
    <property type="evidence" value="ECO:0007669"/>
    <property type="project" value="UniProtKB-SubCell"/>
</dbReference>
<accession>A0A8C4EUY7</accession>
<protein>
    <submittedName>
        <fullName evidence="11">Testis expressed 2, like</fullName>
    </submittedName>
</protein>
<feature type="compositionally biased region" description="Polar residues" evidence="9">
    <location>
        <begin position="366"/>
        <end position="375"/>
    </location>
</feature>
<evidence type="ECO:0000256" key="1">
    <source>
        <dbReference type="ARBA" id="ARBA00004586"/>
    </source>
</evidence>
<keyword evidence="12" id="KW-1185">Reference proteome</keyword>
<evidence type="ECO:0000256" key="6">
    <source>
        <dbReference type="ARBA" id="ARBA00023055"/>
    </source>
</evidence>
<keyword evidence="6" id="KW-0445">Lipid transport</keyword>
<dbReference type="Proteomes" id="UP000694389">
    <property type="component" value="Unassembled WGS sequence"/>
</dbReference>
<dbReference type="GO" id="GO:0006869">
    <property type="term" value="P:lipid transport"/>
    <property type="evidence" value="ECO:0007669"/>
    <property type="project" value="UniProtKB-KW"/>
</dbReference>
<evidence type="ECO:0000256" key="4">
    <source>
        <dbReference type="ARBA" id="ARBA00022824"/>
    </source>
</evidence>
<reference evidence="11" key="1">
    <citation type="submission" date="2025-08" db="UniProtKB">
        <authorList>
            <consortium name="Ensembl"/>
        </authorList>
    </citation>
    <scope>IDENTIFICATION</scope>
</reference>
<evidence type="ECO:0000313" key="11">
    <source>
        <dbReference type="Ensembl" id="ENSDLAP00005022089.2"/>
    </source>
</evidence>
<keyword evidence="2" id="KW-0813">Transport</keyword>
<evidence type="ECO:0000259" key="10">
    <source>
        <dbReference type="PROSITE" id="PS51847"/>
    </source>
</evidence>
<dbReference type="PANTHER" id="PTHR13466:SF4">
    <property type="entry name" value="SMP-LTD DOMAIN-CONTAINING PROTEIN"/>
    <property type="match status" value="1"/>
</dbReference>
<feature type="compositionally biased region" description="Acidic residues" evidence="9">
    <location>
        <begin position="382"/>
        <end position="399"/>
    </location>
</feature>
<dbReference type="GO" id="GO:0008289">
    <property type="term" value="F:lipid binding"/>
    <property type="evidence" value="ECO:0007669"/>
    <property type="project" value="UniProtKB-KW"/>
</dbReference>
<evidence type="ECO:0000313" key="12">
    <source>
        <dbReference type="Proteomes" id="UP000694389"/>
    </source>
</evidence>
<dbReference type="PANTHER" id="PTHR13466">
    <property type="entry name" value="TEX2 PROTEIN-RELATED"/>
    <property type="match status" value="1"/>
</dbReference>
<evidence type="ECO:0000256" key="3">
    <source>
        <dbReference type="ARBA" id="ARBA00022692"/>
    </source>
</evidence>
<feature type="region of interest" description="Disordered" evidence="9">
    <location>
        <begin position="359"/>
        <end position="404"/>
    </location>
</feature>
<keyword evidence="7" id="KW-0446">Lipid-binding</keyword>
<comment type="subcellular location">
    <subcellularLocation>
        <location evidence="1">Endoplasmic reticulum membrane</location>
    </subcellularLocation>
</comment>
<dbReference type="PROSITE" id="PS51847">
    <property type="entry name" value="SMP"/>
    <property type="match status" value="1"/>
</dbReference>
<evidence type="ECO:0000256" key="9">
    <source>
        <dbReference type="SAM" id="MobiDB-lite"/>
    </source>
</evidence>
<keyword evidence="4" id="KW-0256">Endoplasmic reticulum</keyword>
<dbReference type="Ensembl" id="ENSDLAT00005023659.2">
    <property type="protein sequence ID" value="ENSDLAP00005022089.2"/>
    <property type="gene ID" value="ENSDLAG00005010070.2"/>
</dbReference>
<keyword evidence="8" id="KW-0472">Membrane</keyword>
<dbReference type="CDD" id="cd21675">
    <property type="entry name" value="SMP_TEX2"/>
    <property type="match status" value="1"/>
</dbReference>
<evidence type="ECO:0000256" key="5">
    <source>
        <dbReference type="ARBA" id="ARBA00022989"/>
    </source>
</evidence>
<dbReference type="AlphaFoldDB" id="A0A8C4EUY7"/>
<reference evidence="11" key="2">
    <citation type="submission" date="2025-09" db="UniProtKB">
        <authorList>
            <consortium name="Ensembl"/>
        </authorList>
    </citation>
    <scope>IDENTIFICATION</scope>
</reference>
<dbReference type="InterPro" id="IPR031468">
    <property type="entry name" value="SMP_LBD"/>
</dbReference>
<name>A0A8C4EUY7_DICLA</name>
<organism evidence="11 12">
    <name type="scientific">Dicentrarchus labrax</name>
    <name type="common">European seabass</name>
    <name type="synonym">Morone labrax</name>
    <dbReference type="NCBI Taxonomy" id="13489"/>
    <lineage>
        <taxon>Eukaryota</taxon>
        <taxon>Metazoa</taxon>
        <taxon>Chordata</taxon>
        <taxon>Craniata</taxon>
        <taxon>Vertebrata</taxon>
        <taxon>Euteleostomi</taxon>
        <taxon>Actinopterygii</taxon>
        <taxon>Neopterygii</taxon>
        <taxon>Teleostei</taxon>
        <taxon>Neoteleostei</taxon>
        <taxon>Acanthomorphata</taxon>
        <taxon>Eupercaria</taxon>
        <taxon>Moronidae</taxon>
        <taxon>Dicentrarchus</taxon>
    </lineage>
</organism>
<evidence type="ECO:0000256" key="2">
    <source>
        <dbReference type="ARBA" id="ARBA00022448"/>
    </source>
</evidence>
<keyword evidence="3" id="KW-0812">Transmembrane</keyword>
<feature type="region of interest" description="Disordered" evidence="9">
    <location>
        <begin position="92"/>
        <end position="125"/>
    </location>
</feature>
<sequence length="535" mass="60222">MNEIHDYDPETYHPALTHSVFATLEGSCLRLESPRTNISRRATYDERVHEATFVKSRSFQLAKSKVFLLPSVLARKRMWNPKYPICIQLAGGANSQGDEGGRSEDSQGEEPEAEPACPQQSSSKHVNDLPTTLYLFGRTGREKEEWFRHFLFASMDTEREKERDNQKPGRCVSRSGMRNVNNALEKRMCPDKASIQMPCMSPVSKTSSSTRGLSVLDYPRYMAHLLATEELTPLSSPGASSTETSPTVKASQTKRGCRTIQTAWANALIGRIFWDFLREKHWADVVSHKIQKKLSKIRLPYFMNELTLTELDMGCSMPQIISTSRPEVNHRGLWVELQLVYTGALQMTLQTKFNLSKLGKEGGQDTDCTTETGSPRSVVLADSDEESSSAGSSDEEELLLSETGGGKTGRKILRFVDKIAKSKYFQKAAENEFIKKKFEEMSNTPLLLTVEVQELSGTLVVNIPPPPTDRIWYSFCVPPKLDLHVRPKLGEREVTFCHVTEWIEKKLQDEFQLSPLLSQSRLFSSPESVCAAKHG</sequence>
<feature type="domain" description="SMP-LTD" evidence="10">
    <location>
        <begin position="258"/>
        <end position="523"/>
    </location>
</feature>
<feature type="region of interest" description="Disordered" evidence="9">
    <location>
        <begin position="233"/>
        <end position="252"/>
    </location>
</feature>
<dbReference type="GeneTree" id="ENSGT00940000164352"/>
<evidence type="ECO:0000256" key="7">
    <source>
        <dbReference type="ARBA" id="ARBA00023121"/>
    </source>
</evidence>
<evidence type="ECO:0000256" key="8">
    <source>
        <dbReference type="ARBA" id="ARBA00023136"/>
    </source>
</evidence>
<keyword evidence="5" id="KW-1133">Transmembrane helix</keyword>
<proteinExistence type="predicted"/>